<name>E3IYB7_PSEI1</name>
<reference evidence="4 5" key="1">
    <citation type="submission" date="2010-10" db="EMBL/GenBank/DDBJ databases">
        <title>Complete sequence of Frankia sp. EuI1c.</title>
        <authorList>
            <consortium name="US DOE Joint Genome Institute"/>
            <person name="Lucas S."/>
            <person name="Copeland A."/>
            <person name="Lapidus A."/>
            <person name="Cheng J.-F."/>
            <person name="Bruce D."/>
            <person name="Goodwin L."/>
            <person name="Pitluck S."/>
            <person name="Chertkov O."/>
            <person name="Detter J.C."/>
            <person name="Han C."/>
            <person name="Tapia R."/>
            <person name="Land M."/>
            <person name="Hauser L."/>
            <person name="Jeffries C."/>
            <person name="Kyrpides N."/>
            <person name="Ivanova N."/>
            <person name="Mikhailova N."/>
            <person name="Beauchemin N."/>
            <person name="Sen A."/>
            <person name="Sur S.A."/>
            <person name="Gtari M."/>
            <person name="Wall L."/>
            <person name="Tisa L."/>
            <person name="Woyke T."/>
        </authorList>
    </citation>
    <scope>NUCLEOTIDE SEQUENCE [LARGE SCALE GENOMIC DNA]</scope>
    <source>
        <strain evidence="5">DSM 45817 / CECT 9037 / EuI1c</strain>
    </source>
</reference>
<evidence type="ECO:0000313" key="5">
    <source>
        <dbReference type="Proteomes" id="UP000002484"/>
    </source>
</evidence>
<dbReference type="Pfam" id="PF00583">
    <property type="entry name" value="Acetyltransf_1"/>
    <property type="match status" value="1"/>
</dbReference>
<dbReference type="Gene3D" id="3.40.630.30">
    <property type="match status" value="1"/>
</dbReference>
<dbReference type="PANTHER" id="PTHR43877">
    <property type="entry name" value="AMINOALKYLPHOSPHONATE N-ACETYLTRANSFERASE-RELATED-RELATED"/>
    <property type="match status" value="1"/>
</dbReference>
<dbReference type="InterPro" id="IPR016181">
    <property type="entry name" value="Acyl_CoA_acyltransferase"/>
</dbReference>
<dbReference type="InParanoid" id="E3IYB7"/>
<accession>E3IYB7</accession>
<dbReference type="STRING" id="298654.FraEuI1c_5878"/>
<organism evidence="4 5">
    <name type="scientific">Pseudofrankia inefficax (strain DSM 45817 / CECT 9037 / DDB 130130 / EuI1c)</name>
    <name type="common">Frankia inefficax</name>
    <dbReference type="NCBI Taxonomy" id="298654"/>
    <lineage>
        <taxon>Bacteria</taxon>
        <taxon>Bacillati</taxon>
        <taxon>Actinomycetota</taxon>
        <taxon>Actinomycetes</taxon>
        <taxon>Frankiales</taxon>
        <taxon>Frankiaceae</taxon>
        <taxon>Pseudofrankia</taxon>
    </lineage>
</organism>
<evidence type="ECO:0000313" key="4">
    <source>
        <dbReference type="EMBL" id="ADP83862.1"/>
    </source>
</evidence>
<dbReference type="InterPro" id="IPR000182">
    <property type="entry name" value="GNAT_dom"/>
</dbReference>
<evidence type="ECO:0000259" key="3">
    <source>
        <dbReference type="PROSITE" id="PS51186"/>
    </source>
</evidence>
<dbReference type="CDD" id="cd04301">
    <property type="entry name" value="NAT_SF"/>
    <property type="match status" value="1"/>
</dbReference>
<dbReference type="Proteomes" id="UP000002484">
    <property type="component" value="Chromosome"/>
</dbReference>
<dbReference type="eggNOG" id="COG0456">
    <property type="taxonomic scope" value="Bacteria"/>
</dbReference>
<dbReference type="AlphaFoldDB" id="E3IYB7"/>
<sequence length="186" mass="21182">MNRTSESATVVVVTHSFEIRTLEHGEWALLRQLRLRALREAPEAFGPSVRRERLRTASYWHEQMNLCRWFVAEAGRGQIGFAAGSAPLADHVDERHLLSLWVSPDWRRRGVARQLIEAVASWAAADSARSLSLWVFEQNKAAINVYERLGFTGTGHSKPFDSRQEMRMIMSVLGRRPETGTHPAEF</sequence>
<gene>
    <name evidence="4" type="ordered locus">FraEuI1c_5878</name>
</gene>
<dbReference type="GO" id="GO:0016747">
    <property type="term" value="F:acyltransferase activity, transferring groups other than amino-acyl groups"/>
    <property type="evidence" value="ECO:0007669"/>
    <property type="project" value="InterPro"/>
</dbReference>
<evidence type="ECO:0000256" key="1">
    <source>
        <dbReference type="ARBA" id="ARBA00022679"/>
    </source>
</evidence>
<dbReference type="HOGENOM" id="CLU_013985_19_3_11"/>
<feature type="domain" description="N-acetyltransferase" evidence="3">
    <location>
        <begin position="17"/>
        <end position="173"/>
    </location>
</feature>
<dbReference type="EMBL" id="CP002299">
    <property type="protein sequence ID" value="ADP83862.1"/>
    <property type="molecule type" value="Genomic_DNA"/>
</dbReference>
<protein>
    <submittedName>
        <fullName evidence="4">GCN5-related N-acetyltransferase</fullName>
    </submittedName>
</protein>
<dbReference type="KEGG" id="fri:FraEuI1c_5878"/>
<evidence type="ECO:0000256" key="2">
    <source>
        <dbReference type="ARBA" id="ARBA00023315"/>
    </source>
</evidence>
<proteinExistence type="predicted"/>
<dbReference type="InterPro" id="IPR050832">
    <property type="entry name" value="Bact_Acetyltransf"/>
</dbReference>
<dbReference type="SUPFAM" id="SSF55729">
    <property type="entry name" value="Acyl-CoA N-acyltransferases (Nat)"/>
    <property type="match status" value="1"/>
</dbReference>
<keyword evidence="1 4" id="KW-0808">Transferase</keyword>
<keyword evidence="5" id="KW-1185">Reference proteome</keyword>
<keyword evidence="2" id="KW-0012">Acyltransferase</keyword>
<dbReference type="PROSITE" id="PS51186">
    <property type="entry name" value="GNAT"/>
    <property type="match status" value="1"/>
</dbReference>
<dbReference type="PANTHER" id="PTHR43877:SF1">
    <property type="entry name" value="ACETYLTRANSFERASE"/>
    <property type="match status" value="1"/>
</dbReference>